<dbReference type="Gene3D" id="3.30.40.10">
    <property type="entry name" value="Zinc/RING finger domain, C3HC4 (zinc finger)"/>
    <property type="match status" value="1"/>
</dbReference>
<keyword evidence="2 4" id="KW-0863">Zinc-finger</keyword>
<feature type="domain" description="RING-type" evidence="6">
    <location>
        <begin position="67"/>
        <end position="110"/>
    </location>
</feature>
<dbReference type="Pfam" id="PF13445">
    <property type="entry name" value="zf-RING_UBOX"/>
    <property type="match status" value="1"/>
</dbReference>
<dbReference type="InterPro" id="IPR013083">
    <property type="entry name" value="Znf_RING/FYVE/PHD"/>
</dbReference>
<evidence type="ECO:0000256" key="5">
    <source>
        <dbReference type="SAM" id="MobiDB-lite"/>
    </source>
</evidence>
<dbReference type="PROSITE" id="PS00518">
    <property type="entry name" value="ZF_RING_1"/>
    <property type="match status" value="1"/>
</dbReference>
<evidence type="ECO:0000313" key="7">
    <source>
        <dbReference type="EMBL" id="KAK8371715.1"/>
    </source>
</evidence>
<dbReference type="PANTHER" id="PTHR22791">
    <property type="entry name" value="RING-TYPE DOMAIN-CONTAINING PROTEIN"/>
    <property type="match status" value="1"/>
</dbReference>
<protein>
    <recommendedName>
        <fullName evidence="6">RING-type domain-containing protein</fullName>
    </recommendedName>
</protein>
<feature type="compositionally biased region" description="Polar residues" evidence="5">
    <location>
        <begin position="9"/>
        <end position="26"/>
    </location>
</feature>
<feature type="region of interest" description="Disordered" evidence="5">
    <location>
        <begin position="1"/>
        <end position="26"/>
    </location>
</feature>
<dbReference type="EMBL" id="JARAKH010006415">
    <property type="protein sequence ID" value="KAK8371715.1"/>
    <property type="molecule type" value="Genomic_DNA"/>
</dbReference>
<keyword evidence="3" id="KW-0862">Zinc</keyword>
<reference evidence="7 8" key="1">
    <citation type="submission" date="2023-03" db="EMBL/GenBank/DDBJ databases">
        <title>High-quality genome of Scylla paramamosain provides insights in environmental adaptation.</title>
        <authorList>
            <person name="Zhang L."/>
        </authorList>
    </citation>
    <scope>NUCLEOTIDE SEQUENCE [LARGE SCALE GENOMIC DNA]</scope>
    <source>
        <strain evidence="7">LZ_2023a</strain>
        <tissue evidence="7">Muscle</tissue>
    </source>
</reference>
<sequence>MKSLGKLKSSVNRTQPSPPFSTLRSSSLRWNNEAEFDVRRGRCGSKAEAGSLKEGQQARQDDSLEDCPICHITFDDTLRRPRTLPCGHTLCTPCINELKEQGAVKCPICRASHAVPEMGQFPISYITEGFIKRLRGSASLPPKPGKQAPPPVTQPSPKAITGLSRRAQSLLQEQELKVLAAIRSCEEEQSQLADYLTTLIGWDSRQQRMEDELQTLVDQSKSAREVVRREVSRVKGKQEEVQQREQQLNATLQALRMATTRHEAYEIIEDAAHLAEEDSQRTKDFLGMFPDVHAVTTVAKVAEASRAALQAAAAASASIQAALEAAGTTAAAVGDSSLPATLAEASSIADRLQVLLTPPLTTEDLFSLRQPAKGMVEAGLVFAVHEVEGRSRYARISLEDGRLHLHSLQAQAPPSCAVTLQMVEVVPAGPPCEVFMDLEWPGSAARRVVVVRGLEVVVAAARHRPITEVTVEQCGVLLSR</sequence>
<dbReference type="SMART" id="SM00184">
    <property type="entry name" value="RING"/>
    <property type="match status" value="1"/>
</dbReference>
<dbReference type="GO" id="GO:0061630">
    <property type="term" value="F:ubiquitin protein ligase activity"/>
    <property type="evidence" value="ECO:0007669"/>
    <property type="project" value="TreeGrafter"/>
</dbReference>
<feature type="region of interest" description="Disordered" evidence="5">
    <location>
        <begin position="136"/>
        <end position="158"/>
    </location>
</feature>
<comment type="caution">
    <text evidence="7">The sequence shown here is derived from an EMBL/GenBank/DDBJ whole genome shotgun (WGS) entry which is preliminary data.</text>
</comment>
<dbReference type="SUPFAM" id="SSF57850">
    <property type="entry name" value="RING/U-box"/>
    <property type="match status" value="1"/>
</dbReference>
<dbReference type="Proteomes" id="UP001487740">
    <property type="component" value="Unassembled WGS sequence"/>
</dbReference>
<dbReference type="InterPro" id="IPR001841">
    <property type="entry name" value="Znf_RING"/>
</dbReference>
<dbReference type="AlphaFoldDB" id="A0AAW0SA35"/>
<keyword evidence="8" id="KW-1185">Reference proteome</keyword>
<evidence type="ECO:0000256" key="1">
    <source>
        <dbReference type="ARBA" id="ARBA00022723"/>
    </source>
</evidence>
<name>A0AAW0SA35_SCYPA</name>
<dbReference type="GO" id="GO:0016567">
    <property type="term" value="P:protein ubiquitination"/>
    <property type="evidence" value="ECO:0007669"/>
    <property type="project" value="TreeGrafter"/>
</dbReference>
<proteinExistence type="predicted"/>
<feature type="compositionally biased region" description="Pro residues" evidence="5">
    <location>
        <begin position="141"/>
        <end position="154"/>
    </location>
</feature>
<evidence type="ECO:0000256" key="2">
    <source>
        <dbReference type="ARBA" id="ARBA00022771"/>
    </source>
</evidence>
<dbReference type="InterPro" id="IPR051435">
    <property type="entry name" value="RING_finger_E3_ubiq-ligases"/>
</dbReference>
<organism evidence="7 8">
    <name type="scientific">Scylla paramamosain</name>
    <name type="common">Mud crab</name>
    <dbReference type="NCBI Taxonomy" id="85552"/>
    <lineage>
        <taxon>Eukaryota</taxon>
        <taxon>Metazoa</taxon>
        <taxon>Ecdysozoa</taxon>
        <taxon>Arthropoda</taxon>
        <taxon>Crustacea</taxon>
        <taxon>Multicrustacea</taxon>
        <taxon>Malacostraca</taxon>
        <taxon>Eumalacostraca</taxon>
        <taxon>Eucarida</taxon>
        <taxon>Decapoda</taxon>
        <taxon>Pleocyemata</taxon>
        <taxon>Brachyura</taxon>
        <taxon>Eubrachyura</taxon>
        <taxon>Portunoidea</taxon>
        <taxon>Portunidae</taxon>
        <taxon>Portuninae</taxon>
        <taxon>Scylla</taxon>
    </lineage>
</organism>
<dbReference type="InterPro" id="IPR027370">
    <property type="entry name" value="Znf-RING_euk"/>
</dbReference>
<gene>
    <name evidence="7" type="ORF">O3P69_018965</name>
</gene>
<dbReference type="PROSITE" id="PS50089">
    <property type="entry name" value="ZF_RING_2"/>
    <property type="match status" value="1"/>
</dbReference>
<accession>A0AAW0SA35</accession>
<dbReference type="InterPro" id="IPR017907">
    <property type="entry name" value="Znf_RING_CS"/>
</dbReference>
<keyword evidence="1" id="KW-0479">Metal-binding</keyword>
<dbReference type="PANTHER" id="PTHR22791:SF34">
    <property type="entry name" value="RING-TYPE DOMAIN-CONTAINING PROTEIN"/>
    <property type="match status" value="1"/>
</dbReference>
<evidence type="ECO:0000256" key="3">
    <source>
        <dbReference type="ARBA" id="ARBA00022833"/>
    </source>
</evidence>
<evidence type="ECO:0000259" key="6">
    <source>
        <dbReference type="PROSITE" id="PS50089"/>
    </source>
</evidence>
<dbReference type="GO" id="GO:0008270">
    <property type="term" value="F:zinc ion binding"/>
    <property type="evidence" value="ECO:0007669"/>
    <property type="project" value="UniProtKB-KW"/>
</dbReference>
<evidence type="ECO:0000313" key="8">
    <source>
        <dbReference type="Proteomes" id="UP001487740"/>
    </source>
</evidence>
<evidence type="ECO:0000256" key="4">
    <source>
        <dbReference type="PROSITE-ProRule" id="PRU00175"/>
    </source>
</evidence>